<dbReference type="EMBL" id="KV921258">
    <property type="protein sequence ID" value="ORE23393.1"/>
    <property type="molecule type" value="Genomic_DNA"/>
</dbReference>
<organism evidence="1 2">
    <name type="scientific">Rhizopus microsporus</name>
    <dbReference type="NCBI Taxonomy" id="58291"/>
    <lineage>
        <taxon>Eukaryota</taxon>
        <taxon>Fungi</taxon>
        <taxon>Fungi incertae sedis</taxon>
        <taxon>Mucoromycota</taxon>
        <taxon>Mucoromycotina</taxon>
        <taxon>Mucoromycetes</taxon>
        <taxon>Mucorales</taxon>
        <taxon>Mucorineae</taxon>
        <taxon>Rhizopodaceae</taxon>
        <taxon>Rhizopus</taxon>
    </lineage>
</organism>
<reference evidence="1 2" key="1">
    <citation type="journal article" date="2016" name="Proc. Natl. Acad. Sci. U.S.A.">
        <title>Lipid metabolic changes in an early divergent fungus govern the establishment of a mutualistic symbiosis with endobacteria.</title>
        <authorList>
            <person name="Lastovetsky O.A."/>
            <person name="Gaspar M.L."/>
            <person name="Mondo S.J."/>
            <person name="LaButti K.M."/>
            <person name="Sandor L."/>
            <person name="Grigoriev I.V."/>
            <person name="Henry S.A."/>
            <person name="Pawlowska T.E."/>
        </authorList>
    </citation>
    <scope>NUCLEOTIDE SEQUENCE [LARGE SCALE GENOMIC DNA]</scope>
    <source>
        <strain evidence="1 2">ATCC 11559</strain>
    </source>
</reference>
<evidence type="ECO:0000313" key="1">
    <source>
        <dbReference type="EMBL" id="ORE23393.1"/>
    </source>
</evidence>
<dbReference type="AlphaFoldDB" id="A0A0A1PDS4"/>
<protein>
    <submittedName>
        <fullName evidence="1">Uncharacterized protein</fullName>
    </submittedName>
</protein>
<evidence type="ECO:0000313" key="2">
    <source>
        <dbReference type="Proteomes" id="UP000242381"/>
    </source>
</evidence>
<gene>
    <name evidence="1" type="ORF">BCV71DRAFT_230503</name>
</gene>
<accession>A0A0A1PDS4</accession>
<sequence length="103" mass="11358">MPSTTYKRSSSSASESELILKQDALPLFSKDKQAFILPPPSSLPGYHLPLPPLLKQQQQQQHYDDVSTAAATLASFAYEDEMCSESQVIEAAKILMNISRCVV</sequence>
<name>A0A0A1PDS4_RHIZD</name>
<proteinExistence type="predicted"/>
<dbReference type="Proteomes" id="UP000242381">
    <property type="component" value="Unassembled WGS sequence"/>
</dbReference>
<dbReference type="VEuPathDB" id="FungiDB:BCV72DRAFT_6202"/>